<evidence type="ECO:0000313" key="2">
    <source>
        <dbReference type="Proteomes" id="UP000009183"/>
    </source>
</evidence>
<accession>F6HPX5</accession>
<protein>
    <submittedName>
        <fullName evidence="1">Uncharacterized protein</fullName>
    </submittedName>
</protein>
<keyword evidence="2" id="KW-1185">Reference proteome</keyword>
<evidence type="ECO:0000313" key="1">
    <source>
        <dbReference type="EMBL" id="CCB56731.1"/>
    </source>
</evidence>
<reference evidence="2" key="1">
    <citation type="journal article" date="2007" name="Nature">
        <title>The grapevine genome sequence suggests ancestral hexaploidization in major angiosperm phyla.</title>
        <authorList>
            <consortium name="The French-Italian Public Consortium for Grapevine Genome Characterization."/>
            <person name="Jaillon O."/>
            <person name="Aury J.-M."/>
            <person name="Noel B."/>
            <person name="Policriti A."/>
            <person name="Clepet C."/>
            <person name="Casagrande A."/>
            <person name="Choisne N."/>
            <person name="Aubourg S."/>
            <person name="Vitulo N."/>
            <person name="Jubin C."/>
            <person name="Vezzi A."/>
            <person name="Legeai F."/>
            <person name="Hugueney P."/>
            <person name="Dasilva C."/>
            <person name="Horner D."/>
            <person name="Mica E."/>
            <person name="Jublot D."/>
            <person name="Poulain J."/>
            <person name="Bruyere C."/>
            <person name="Billault A."/>
            <person name="Segurens B."/>
            <person name="Gouyvenoux M."/>
            <person name="Ugarte E."/>
            <person name="Cattonaro F."/>
            <person name="Anthouard V."/>
            <person name="Vico V."/>
            <person name="Del Fabbro C."/>
            <person name="Alaux M."/>
            <person name="Di Gaspero G."/>
            <person name="Dumas V."/>
            <person name="Felice N."/>
            <person name="Paillard S."/>
            <person name="Juman I."/>
            <person name="Moroldo M."/>
            <person name="Scalabrin S."/>
            <person name="Canaguier A."/>
            <person name="Le Clainche I."/>
            <person name="Malacrida G."/>
            <person name="Durand E."/>
            <person name="Pesole G."/>
            <person name="Laucou V."/>
            <person name="Chatelet P."/>
            <person name="Merdinoglu D."/>
            <person name="Delledonne M."/>
            <person name="Pezzotti M."/>
            <person name="Lecharny A."/>
            <person name="Scarpelli C."/>
            <person name="Artiguenave F."/>
            <person name="Pe M.E."/>
            <person name="Valle G."/>
            <person name="Morgante M."/>
            <person name="Caboche M."/>
            <person name="Adam-Blondon A.-F."/>
            <person name="Weissenbach J."/>
            <person name="Quetier F."/>
            <person name="Wincker P."/>
        </authorList>
    </citation>
    <scope>NUCLEOTIDE SEQUENCE [LARGE SCALE GENOMIC DNA]</scope>
    <source>
        <strain evidence="2">cv. Pinot noir / PN40024</strain>
    </source>
</reference>
<sequence>MKCYFNQSIEVCLVLVLLAK</sequence>
<organism evidence="1 2">
    <name type="scientific">Vitis vinifera</name>
    <name type="common">Grape</name>
    <dbReference type="NCBI Taxonomy" id="29760"/>
    <lineage>
        <taxon>Eukaryota</taxon>
        <taxon>Viridiplantae</taxon>
        <taxon>Streptophyta</taxon>
        <taxon>Embryophyta</taxon>
        <taxon>Tracheophyta</taxon>
        <taxon>Spermatophyta</taxon>
        <taxon>Magnoliopsida</taxon>
        <taxon>eudicotyledons</taxon>
        <taxon>Gunneridae</taxon>
        <taxon>Pentapetalae</taxon>
        <taxon>rosids</taxon>
        <taxon>Vitales</taxon>
        <taxon>Vitaceae</taxon>
        <taxon>Viteae</taxon>
        <taxon>Vitis</taxon>
    </lineage>
</organism>
<dbReference type="Proteomes" id="UP000009183">
    <property type="component" value="Chromosome 13"/>
</dbReference>
<dbReference type="PaxDb" id="29760-VIT_13s0101g00290.t01"/>
<gene>
    <name evidence="1" type="ordered locus">VIT_13s0101g00290</name>
</gene>
<dbReference type="EMBL" id="FN596004">
    <property type="protein sequence ID" value="CCB56731.1"/>
    <property type="molecule type" value="Genomic_DNA"/>
</dbReference>
<dbReference type="InParanoid" id="F6HPX5"/>
<name>F6HPX5_VITVI</name>
<dbReference type="AlphaFoldDB" id="F6HPX5"/>
<proteinExistence type="predicted"/>
<dbReference type="HOGENOM" id="CLU_3428824_0_0_1"/>